<gene>
    <name evidence="2" type="ORF">CK203_007511</name>
</gene>
<protein>
    <submittedName>
        <fullName evidence="2">Uncharacterized protein</fullName>
    </submittedName>
</protein>
<evidence type="ECO:0000313" key="3">
    <source>
        <dbReference type="Proteomes" id="UP000288805"/>
    </source>
</evidence>
<sequence>MQNDVSDLVSQLKGLHKRNAELEEDNKKLNSRLQAKEVENDVLQKRLNDLEQNSIPSLRKALKDVAIEKDAAVVAREDLSAQLRTVKRRLKEAEEEQYRAEEDAAALRAELNSIQQQAMMGTLGSITSMGNSPDHIQALERELASLKSQLQQESLLRHQEQQRLAEEQAQNSTLMSEKQGLEEKIAAITKKTSDAASEKAARETFSLEDKEKLEKQLHDMAVAVERLESSRQKLLMEIDSQSSVIESLFEENSNLSSSYQDAMGVVVHWENQTSLLPNNEIPFSLSEGNKDGGNNTGPQAYTTEILFLKGQLAKEQSRVEALSAEVMQLGAQLQQATHAYNGLARLYKPVLQNIERSLIKMKQDGPVTVQ</sequence>
<keyword evidence="1" id="KW-0175">Coiled coil</keyword>
<reference evidence="2 3" key="1">
    <citation type="journal article" date="2018" name="PLoS Genet.">
        <title>Population sequencing reveals clonal diversity and ancestral inbreeding in the grapevine cultivar Chardonnay.</title>
        <authorList>
            <person name="Roach M.J."/>
            <person name="Johnson D.L."/>
            <person name="Bohlmann J."/>
            <person name="van Vuuren H.J."/>
            <person name="Jones S.J."/>
            <person name="Pretorius I.S."/>
            <person name="Schmidt S.A."/>
            <person name="Borneman A.R."/>
        </authorList>
    </citation>
    <scope>NUCLEOTIDE SEQUENCE [LARGE SCALE GENOMIC DNA]</scope>
    <source>
        <strain evidence="3">cv. Chardonnay</strain>
        <tissue evidence="2">Leaf</tissue>
    </source>
</reference>
<feature type="coiled-coil region" evidence="1">
    <location>
        <begin position="305"/>
        <end position="339"/>
    </location>
</feature>
<dbReference type="Proteomes" id="UP000288805">
    <property type="component" value="Unassembled WGS sequence"/>
</dbReference>
<dbReference type="EMBL" id="QGNW01000684">
    <property type="protein sequence ID" value="RVW66046.1"/>
    <property type="molecule type" value="Genomic_DNA"/>
</dbReference>
<comment type="caution">
    <text evidence="2">The sequence shown here is derived from an EMBL/GenBank/DDBJ whole genome shotgun (WGS) entry which is preliminary data.</text>
</comment>
<dbReference type="PANTHER" id="PTHR48163">
    <property type="entry name" value="BNAC02G25670D PROTEIN"/>
    <property type="match status" value="1"/>
</dbReference>
<dbReference type="AlphaFoldDB" id="A0A438G1G1"/>
<organism evidence="2 3">
    <name type="scientific">Vitis vinifera</name>
    <name type="common">Grape</name>
    <dbReference type="NCBI Taxonomy" id="29760"/>
    <lineage>
        <taxon>Eukaryota</taxon>
        <taxon>Viridiplantae</taxon>
        <taxon>Streptophyta</taxon>
        <taxon>Embryophyta</taxon>
        <taxon>Tracheophyta</taxon>
        <taxon>Spermatophyta</taxon>
        <taxon>Magnoliopsida</taxon>
        <taxon>eudicotyledons</taxon>
        <taxon>Gunneridae</taxon>
        <taxon>Pentapetalae</taxon>
        <taxon>rosids</taxon>
        <taxon>Vitales</taxon>
        <taxon>Vitaceae</taxon>
        <taxon>Viteae</taxon>
        <taxon>Vitis</taxon>
    </lineage>
</organism>
<feature type="coiled-coil region" evidence="1">
    <location>
        <begin position="5"/>
        <end position="230"/>
    </location>
</feature>
<dbReference type="PANTHER" id="PTHR48163:SF2">
    <property type="entry name" value="EXPRESSED PROTEIN"/>
    <property type="match status" value="1"/>
</dbReference>
<proteinExistence type="predicted"/>
<name>A0A438G1G1_VITVI</name>
<accession>A0A438G1G1</accession>
<evidence type="ECO:0000313" key="2">
    <source>
        <dbReference type="EMBL" id="RVW66046.1"/>
    </source>
</evidence>
<evidence type="ECO:0000256" key="1">
    <source>
        <dbReference type="SAM" id="Coils"/>
    </source>
</evidence>